<dbReference type="InterPro" id="IPR047928">
    <property type="entry name" value="Perm_prefix_1"/>
</dbReference>
<sequence length="166" mass="18368">MKLGETALAYIASVCGKIKDRRAREALREELTSHLEEIIDQLVSEGYETDRAEFEAVSRMGDPRTISGNMNKVYSPVLYTIAKYSCLVVTCVLFLLNIAPFLFSGSNFPPALISDVGTIGGADGPTAIYVATTFPLAALFYLFLFATLFLFLFPLLKNTIHKSRKK</sequence>
<gene>
    <name evidence="2" type="ORF">CHK_0468</name>
</gene>
<accession>A0A0M2NPB3</accession>
<comment type="caution">
    <text evidence="2">The sequence shown here is derived from an EMBL/GenBank/DDBJ whole genome shotgun (WGS) entry which is preliminary data.</text>
</comment>
<evidence type="ECO:0008006" key="4">
    <source>
        <dbReference type="Google" id="ProtNLM"/>
    </source>
</evidence>
<evidence type="ECO:0000256" key="1">
    <source>
        <dbReference type="SAM" id="Phobius"/>
    </source>
</evidence>
<dbReference type="NCBIfam" id="NF038403">
    <property type="entry name" value="perm_prefix_1"/>
    <property type="match status" value="1"/>
</dbReference>
<keyword evidence="1" id="KW-1133">Transmembrane helix</keyword>
<keyword evidence="3" id="KW-1185">Reference proteome</keyword>
<protein>
    <recommendedName>
        <fullName evidence="4">DUF1700 domain-containing protein</fullName>
    </recommendedName>
</protein>
<dbReference type="RefSeq" id="WP_046442416.1">
    <property type="nucleotide sequence ID" value="NZ_JAXDTA010000234.1"/>
</dbReference>
<organism evidence="2 3">
    <name type="scientific">Christensenella hongkongensis</name>
    <dbReference type="NCBI Taxonomy" id="270498"/>
    <lineage>
        <taxon>Bacteria</taxon>
        <taxon>Bacillati</taxon>
        <taxon>Bacillota</taxon>
        <taxon>Clostridia</taxon>
        <taxon>Christensenellales</taxon>
        <taxon>Christensenellaceae</taxon>
        <taxon>Christensenella</taxon>
    </lineage>
</organism>
<feature type="transmembrane region" description="Helical" evidence="1">
    <location>
        <begin position="81"/>
        <end position="103"/>
    </location>
</feature>
<proteinExistence type="predicted"/>
<dbReference type="STRING" id="270498.CHK_0468"/>
<feature type="transmembrane region" description="Helical" evidence="1">
    <location>
        <begin position="134"/>
        <end position="156"/>
    </location>
</feature>
<dbReference type="OrthoDB" id="2085884at2"/>
<dbReference type="Proteomes" id="UP000034076">
    <property type="component" value="Unassembled WGS sequence"/>
</dbReference>
<dbReference type="AlphaFoldDB" id="A0A0M2NPB3"/>
<keyword evidence="1" id="KW-0472">Membrane</keyword>
<keyword evidence="1" id="KW-0812">Transmembrane</keyword>
<dbReference type="EMBL" id="LAYJ01000045">
    <property type="protein sequence ID" value="KKI52040.1"/>
    <property type="molecule type" value="Genomic_DNA"/>
</dbReference>
<evidence type="ECO:0000313" key="3">
    <source>
        <dbReference type="Proteomes" id="UP000034076"/>
    </source>
</evidence>
<reference evidence="2 3" key="1">
    <citation type="submission" date="2015-04" db="EMBL/GenBank/DDBJ databases">
        <title>Draft genome sequence of bacteremic isolate Catabacter hongkongensis type strain HKU16T.</title>
        <authorList>
            <person name="Lau S.K."/>
            <person name="Teng J.L."/>
            <person name="Huang Y."/>
            <person name="Curreem S.O."/>
            <person name="Tsui S.K."/>
            <person name="Woo P.C."/>
        </authorList>
    </citation>
    <scope>NUCLEOTIDE SEQUENCE [LARGE SCALE GENOMIC DNA]</scope>
    <source>
        <strain evidence="2 3">HKU16</strain>
    </source>
</reference>
<name>A0A0M2NPB3_9FIRM</name>
<evidence type="ECO:0000313" key="2">
    <source>
        <dbReference type="EMBL" id="KKI52040.1"/>
    </source>
</evidence>